<evidence type="ECO:0000313" key="3">
    <source>
        <dbReference type="EMBL" id="MCS5736068.1"/>
    </source>
</evidence>
<keyword evidence="4" id="KW-1185">Reference proteome</keyword>
<dbReference type="SUPFAM" id="SSF51735">
    <property type="entry name" value="NAD(P)-binding Rossmann-fold domains"/>
    <property type="match status" value="1"/>
</dbReference>
<evidence type="ECO:0000256" key="1">
    <source>
        <dbReference type="ARBA" id="ARBA00006484"/>
    </source>
</evidence>
<reference evidence="3" key="1">
    <citation type="submission" date="2022-08" db="EMBL/GenBank/DDBJ databases">
        <authorList>
            <person name="Deng Y."/>
            <person name="Han X.-F."/>
            <person name="Zhang Y.-Q."/>
        </authorList>
    </citation>
    <scope>NUCLEOTIDE SEQUENCE</scope>
    <source>
        <strain evidence="3">CPCC 203386</strain>
    </source>
</reference>
<protein>
    <submittedName>
        <fullName evidence="3">SDR family oxidoreductase</fullName>
    </submittedName>
</protein>
<name>A0ABT2H813_9MICO</name>
<dbReference type="EMBL" id="JANLCJ010000011">
    <property type="protein sequence ID" value="MCS5736068.1"/>
    <property type="molecule type" value="Genomic_DNA"/>
</dbReference>
<dbReference type="Pfam" id="PF00106">
    <property type="entry name" value="adh_short"/>
    <property type="match status" value="1"/>
</dbReference>
<accession>A0ABT2H813</accession>
<dbReference type="PANTHER" id="PTHR24321:SF8">
    <property type="entry name" value="ESTRADIOL 17-BETA-DEHYDROGENASE 8-RELATED"/>
    <property type="match status" value="1"/>
</dbReference>
<dbReference type="Proteomes" id="UP001165586">
    <property type="component" value="Unassembled WGS sequence"/>
</dbReference>
<comment type="caution">
    <text evidence="3">The sequence shown here is derived from an EMBL/GenBank/DDBJ whole genome shotgun (WGS) entry which is preliminary data.</text>
</comment>
<dbReference type="Gene3D" id="3.40.50.720">
    <property type="entry name" value="NAD(P)-binding Rossmann-like Domain"/>
    <property type="match status" value="1"/>
</dbReference>
<dbReference type="PANTHER" id="PTHR24321">
    <property type="entry name" value="DEHYDROGENASES, SHORT CHAIN"/>
    <property type="match status" value="1"/>
</dbReference>
<evidence type="ECO:0000256" key="2">
    <source>
        <dbReference type="ARBA" id="ARBA00023002"/>
    </source>
</evidence>
<keyword evidence="2" id="KW-0560">Oxidoreductase</keyword>
<comment type="similarity">
    <text evidence="1">Belongs to the short-chain dehydrogenases/reductases (SDR) family.</text>
</comment>
<sequence>MSDYLGYADKVCVVTGAASGMGRALTEILVDFGAKVYAIDRVESPIPGVTRSIVANLGDKDSIDEVFAGLPDTIGAFFGVAGVAGVHNTFLETMTVNYIANKYITDTYLGDRLAEGGSITFVTSNGGLRWELPGLREELVPFTQTVGWAELVGVTEDFNAEFGGELPGFRGYILSKRALNLLVAEQAGPLAGLRKIRINAVLPAMTVSGMIGDFAEMRGGMDKLEESSIGPAGRLAEAVDMARVLTFLGSDLAGYVSGAHLSVDFGMNSLELAGLKPDRLRWTMRDALSAQPA</sequence>
<evidence type="ECO:0000313" key="4">
    <source>
        <dbReference type="Proteomes" id="UP001165586"/>
    </source>
</evidence>
<dbReference type="InterPro" id="IPR002347">
    <property type="entry name" value="SDR_fam"/>
</dbReference>
<dbReference type="PRINTS" id="PR00081">
    <property type="entry name" value="GDHRDH"/>
</dbReference>
<organism evidence="3 4">
    <name type="scientific">Herbiconiux daphne</name>
    <dbReference type="NCBI Taxonomy" id="2970914"/>
    <lineage>
        <taxon>Bacteria</taxon>
        <taxon>Bacillati</taxon>
        <taxon>Actinomycetota</taxon>
        <taxon>Actinomycetes</taxon>
        <taxon>Micrococcales</taxon>
        <taxon>Microbacteriaceae</taxon>
        <taxon>Herbiconiux</taxon>
    </lineage>
</organism>
<gene>
    <name evidence="3" type="ORF">N1032_20205</name>
</gene>
<dbReference type="RefSeq" id="WP_259541769.1">
    <property type="nucleotide sequence ID" value="NZ_JANLCJ010000011.1"/>
</dbReference>
<dbReference type="InterPro" id="IPR036291">
    <property type="entry name" value="NAD(P)-bd_dom_sf"/>
</dbReference>
<proteinExistence type="inferred from homology"/>
<dbReference type="Pfam" id="PF13561">
    <property type="entry name" value="adh_short_C2"/>
    <property type="match status" value="1"/>
</dbReference>